<keyword evidence="4" id="KW-1003">Cell membrane</keyword>
<keyword evidence="7 9" id="KW-0472">Membrane</keyword>
<feature type="transmembrane region" description="Helical" evidence="9">
    <location>
        <begin position="361"/>
        <end position="385"/>
    </location>
</feature>
<feature type="transmembrane region" description="Helical" evidence="9">
    <location>
        <begin position="239"/>
        <end position="261"/>
    </location>
</feature>
<evidence type="ECO:0000256" key="4">
    <source>
        <dbReference type="ARBA" id="ARBA00022475"/>
    </source>
</evidence>
<feature type="transmembrane region" description="Helical" evidence="9">
    <location>
        <begin position="201"/>
        <end position="227"/>
    </location>
</feature>
<keyword evidence="3" id="KW-0813">Transport</keyword>
<reference evidence="10 11" key="1">
    <citation type="submission" date="2018-11" db="EMBL/GenBank/DDBJ databases">
        <title>Sequencing the genomes of 1000 actinobacteria strains.</title>
        <authorList>
            <person name="Klenk H.-P."/>
        </authorList>
    </citation>
    <scope>NUCLEOTIDE SEQUENCE [LARGE SCALE GENOMIC DNA]</scope>
    <source>
        <strain evidence="10 11">DSM 14012</strain>
    </source>
</reference>
<accession>A0A3N2C465</accession>
<sequence>MSTKTIPTSDAAAGDAPAKVIPWVLGPALVVILGVALFSILLPKQAESVFNAIQSGIIGGLGWYYVLLVAGFVIVAIVFAVSKFGDIKLGKDDDEPEFSLLSWFSMLFAAGMGIGLVFYGVGEPLTHFLEPRPGVTGSQQSLAQQAMSQTYLHWGLHAWSIYAVVGVALAYAVHRKGRPMSIRWSIEPLLGKRVQGGWGNAIDAIAVIGTVFGVATSLGLGVLQISAGLGYTGIAEPNIVTQVILILVITGVTIFSLVSGVHKGMKWISNTNLVLAALLLFFVLFAGPTLFLLREWVQSMGAYLQNVVGLTFNVSAYQGAAGEAWQSSWTTFYWGWWMSWAPFVGVFIARISKGRTVRQFVLGVLLVPTLVTFLWFAVLGGTAIMQSLEGRDFSGADGPVDLNTALFNMLAGLPGGSIATVGALLLILLFFVTSADSGSLVMGMLTTGGTEPRNRVRIAWALVTSLLAISLLIAGGLASMQTAAIITALPFSVVIILMCISSFKAFGIEVRREQRAKRRLFAAELTESVSADVSEQLSDQVSEQVTEHFGTMTAQLDLRQLASPDTPGSSAASTDPQQQDPEQRRSKD</sequence>
<dbReference type="AlphaFoldDB" id="A0A3N2C465"/>
<evidence type="ECO:0000256" key="8">
    <source>
        <dbReference type="SAM" id="MobiDB-lite"/>
    </source>
</evidence>
<protein>
    <submittedName>
        <fullName evidence="10">Choline/glycine/proline betaine transport protein</fullName>
    </submittedName>
</protein>
<evidence type="ECO:0000256" key="2">
    <source>
        <dbReference type="ARBA" id="ARBA00005658"/>
    </source>
</evidence>
<keyword evidence="5 9" id="KW-0812">Transmembrane</keyword>
<feature type="transmembrane region" description="Helical" evidence="9">
    <location>
        <begin position="273"/>
        <end position="293"/>
    </location>
</feature>
<name>A0A3N2C465_9MICO</name>
<dbReference type="InterPro" id="IPR000060">
    <property type="entry name" value="BCCT_transptr"/>
</dbReference>
<dbReference type="EMBL" id="RKHL01000001">
    <property type="protein sequence ID" value="ROR82296.1"/>
    <property type="molecule type" value="Genomic_DNA"/>
</dbReference>
<dbReference type="RefSeq" id="WP_085513223.1">
    <property type="nucleotide sequence ID" value="NZ_FXAP01000005.1"/>
</dbReference>
<feature type="transmembrane region" description="Helical" evidence="9">
    <location>
        <begin position="20"/>
        <end position="42"/>
    </location>
</feature>
<feature type="transmembrane region" description="Helical" evidence="9">
    <location>
        <begin position="151"/>
        <end position="173"/>
    </location>
</feature>
<feature type="transmembrane region" description="Helical" evidence="9">
    <location>
        <begin position="484"/>
        <end position="508"/>
    </location>
</feature>
<keyword evidence="11" id="KW-1185">Reference proteome</keyword>
<evidence type="ECO:0000313" key="10">
    <source>
        <dbReference type="EMBL" id="ROR82296.1"/>
    </source>
</evidence>
<comment type="subcellular location">
    <subcellularLocation>
        <location evidence="1">Cell membrane</location>
        <topology evidence="1">Multi-pass membrane protein</topology>
    </subcellularLocation>
</comment>
<proteinExistence type="inferred from homology"/>
<comment type="caution">
    <text evidence="10">The sequence shown here is derived from an EMBL/GenBank/DDBJ whole genome shotgun (WGS) entry which is preliminary data.</text>
</comment>
<feature type="transmembrane region" description="Helical" evidence="9">
    <location>
        <begin position="405"/>
        <end position="432"/>
    </location>
</feature>
<dbReference type="Proteomes" id="UP000266915">
    <property type="component" value="Unassembled WGS sequence"/>
</dbReference>
<evidence type="ECO:0000256" key="3">
    <source>
        <dbReference type="ARBA" id="ARBA00022448"/>
    </source>
</evidence>
<evidence type="ECO:0000256" key="1">
    <source>
        <dbReference type="ARBA" id="ARBA00004651"/>
    </source>
</evidence>
<evidence type="ECO:0000313" key="11">
    <source>
        <dbReference type="Proteomes" id="UP000266915"/>
    </source>
</evidence>
<dbReference type="PANTHER" id="PTHR30047">
    <property type="entry name" value="HIGH-AFFINITY CHOLINE TRANSPORT PROTEIN-RELATED"/>
    <property type="match status" value="1"/>
</dbReference>
<feature type="region of interest" description="Disordered" evidence="8">
    <location>
        <begin position="560"/>
        <end position="588"/>
    </location>
</feature>
<evidence type="ECO:0000256" key="9">
    <source>
        <dbReference type="SAM" id="Phobius"/>
    </source>
</evidence>
<feature type="transmembrane region" description="Helical" evidence="9">
    <location>
        <begin position="62"/>
        <end position="81"/>
    </location>
</feature>
<dbReference type="GO" id="GO:0005886">
    <property type="term" value="C:plasma membrane"/>
    <property type="evidence" value="ECO:0007669"/>
    <property type="project" value="UniProtKB-SubCell"/>
</dbReference>
<feature type="transmembrane region" description="Helical" evidence="9">
    <location>
        <begin position="458"/>
        <end position="478"/>
    </location>
</feature>
<dbReference type="NCBIfam" id="TIGR00842">
    <property type="entry name" value="bcct"/>
    <property type="match status" value="1"/>
</dbReference>
<feature type="compositionally biased region" description="Polar residues" evidence="8">
    <location>
        <begin position="566"/>
        <end position="580"/>
    </location>
</feature>
<feature type="transmembrane region" description="Helical" evidence="9">
    <location>
        <begin position="332"/>
        <end position="349"/>
    </location>
</feature>
<dbReference type="GO" id="GO:0022857">
    <property type="term" value="F:transmembrane transporter activity"/>
    <property type="evidence" value="ECO:0007669"/>
    <property type="project" value="InterPro"/>
</dbReference>
<organism evidence="10 11">
    <name type="scientific">Plantibacter flavus</name>
    <dbReference type="NCBI Taxonomy" id="150123"/>
    <lineage>
        <taxon>Bacteria</taxon>
        <taxon>Bacillati</taxon>
        <taxon>Actinomycetota</taxon>
        <taxon>Actinomycetes</taxon>
        <taxon>Micrococcales</taxon>
        <taxon>Microbacteriaceae</taxon>
        <taxon>Plantibacter</taxon>
    </lineage>
</organism>
<gene>
    <name evidence="10" type="ORF">EDD42_2384</name>
</gene>
<dbReference type="PANTHER" id="PTHR30047:SF7">
    <property type="entry name" value="HIGH-AFFINITY CHOLINE TRANSPORT PROTEIN"/>
    <property type="match status" value="1"/>
</dbReference>
<evidence type="ECO:0000256" key="6">
    <source>
        <dbReference type="ARBA" id="ARBA00022989"/>
    </source>
</evidence>
<keyword evidence="6 9" id="KW-1133">Transmembrane helix</keyword>
<comment type="similarity">
    <text evidence="2">Belongs to the BCCT transporter (TC 2.A.15) family.</text>
</comment>
<feature type="transmembrane region" description="Helical" evidence="9">
    <location>
        <begin position="101"/>
        <end position="121"/>
    </location>
</feature>
<evidence type="ECO:0000256" key="7">
    <source>
        <dbReference type="ARBA" id="ARBA00023136"/>
    </source>
</evidence>
<dbReference type="Pfam" id="PF02028">
    <property type="entry name" value="BCCT"/>
    <property type="match status" value="1"/>
</dbReference>
<evidence type="ECO:0000256" key="5">
    <source>
        <dbReference type="ARBA" id="ARBA00022692"/>
    </source>
</evidence>